<dbReference type="EMBL" id="CAUOFW020005647">
    <property type="protein sequence ID" value="CAK9171076.1"/>
    <property type="molecule type" value="Genomic_DNA"/>
</dbReference>
<feature type="region of interest" description="Disordered" evidence="11">
    <location>
        <begin position="1"/>
        <end position="36"/>
    </location>
</feature>
<accession>A0ABC8TTA3</accession>
<sequence length="304" mass="35585">MEVEADSMEATPKGEKEGCKSYLKDKEISHSHSTKLGPIDDLNLKERIEQGEKLIQKQNQTRSEMMEKLEIKKLDRNHVISQLQRPSHGSGVERIINWKKTEIRYLTEWDGDDMVSKLKGPYCGYEAMHFLNWKQMEIDYLQHTLSKLRCSKKSSKRTPNGPPSAATDLDEKVKSLSYRVQHGSRSLAEEKQVLNEIKQAEFAREKRTIDNVVQPWFRSYYRFEEVKVSKAAIKNRIILISSDLHGLKKEQQTFRAKVKRLERELKDAEGNISSLQKKLTNIERQRYKAYENVLELEKQLNEVF</sequence>
<evidence type="ECO:0000256" key="4">
    <source>
        <dbReference type="ARBA" id="ARBA00022692"/>
    </source>
</evidence>
<keyword evidence="13" id="KW-1185">Reference proteome</keyword>
<evidence type="ECO:0000256" key="11">
    <source>
        <dbReference type="SAM" id="MobiDB-lite"/>
    </source>
</evidence>
<gene>
    <name evidence="12" type="ORF">ILEXP_LOCUS40606</name>
</gene>
<keyword evidence="7 10" id="KW-0175">Coiled coil</keyword>
<dbReference type="GO" id="GO:0005789">
    <property type="term" value="C:endoplasmic reticulum membrane"/>
    <property type="evidence" value="ECO:0007669"/>
    <property type="project" value="UniProtKB-SubCell"/>
</dbReference>
<evidence type="ECO:0000256" key="10">
    <source>
        <dbReference type="SAM" id="Coils"/>
    </source>
</evidence>
<evidence type="ECO:0000256" key="6">
    <source>
        <dbReference type="ARBA" id="ARBA00022989"/>
    </source>
</evidence>
<evidence type="ECO:0000256" key="7">
    <source>
        <dbReference type="ARBA" id="ARBA00023054"/>
    </source>
</evidence>
<evidence type="ECO:0000256" key="2">
    <source>
        <dbReference type="ARBA" id="ARBA00004389"/>
    </source>
</evidence>
<evidence type="ECO:0000256" key="5">
    <source>
        <dbReference type="ARBA" id="ARBA00022824"/>
    </source>
</evidence>
<keyword evidence="8" id="KW-0472">Membrane</keyword>
<evidence type="ECO:0000313" key="12">
    <source>
        <dbReference type="EMBL" id="CAK9171076.1"/>
    </source>
</evidence>
<evidence type="ECO:0000313" key="13">
    <source>
        <dbReference type="Proteomes" id="UP001642360"/>
    </source>
</evidence>
<dbReference type="Gene3D" id="1.20.5.340">
    <property type="match status" value="1"/>
</dbReference>
<dbReference type="InterPro" id="IPR055282">
    <property type="entry name" value="PPI1-4"/>
</dbReference>
<evidence type="ECO:0000256" key="1">
    <source>
        <dbReference type="ARBA" id="ARBA00004162"/>
    </source>
</evidence>
<keyword evidence="4" id="KW-0812">Transmembrane</keyword>
<comment type="similarity">
    <text evidence="9">Belongs to the plant Proton pump-interactor protein family.</text>
</comment>
<dbReference type="Proteomes" id="UP001642360">
    <property type="component" value="Unassembled WGS sequence"/>
</dbReference>
<protein>
    <submittedName>
        <fullName evidence="12">Uncharacterized protein</fullName>
    </submittedName>
</protein>
<comment type="subcellular location">
    <subcellularLocation>
        <location evidence="1">Cell membrane</location>
        <topology evidence="1">Single-pass membrane protein</topology>
    </subcellularLocation>
    <subcellularLocation>
        <location evidence="2">Endoplasmic reticulum membrane</location>
        <topology evidence="2">Single-pass membrane protein</topology>
    </subcellularLocation>
</comment>
<comment type="caution">
    <text evidence="12">The sequence shown here is derived from an EMBL/GenBank/DDBJ whole genome shotgun (WGS) entry which is preliminary data.</text>
</comment>
<dbReference type="GO" id="GO:0005886">
    <property type="term" value="C:plasma membrane"/>
    <property type="evidence" value="ECO:0007669"/>
    <property type="project" value="UniProtKB-SubCell"/>
</dbReference>
<keyword evidence="3" id="KW-1003">Cell membrane</keyword>
<evidence type="ECO:0000256" key="3">
    <source>
        <dbReference type="ARBA" id="ARBA00022475"/>
    </source>
</evidence>
<organism evidence="12 13">
    <name type="scientific">Ilex paraguariensis</name>
    <name type="common">yerba mate</name>
    <dbReference type="NCBI Taxonomy" id="185542"/>
    <lineage>
        <taxon>Eukaryota</taxon>
        <taxon>Viridiplantae</taxon>
        <taxon>Streptophyta</taxon>
        <taxon>Embryophyta</taxon>
        <taxon>Tracheophyta</taxon>
        <taxon>Spermatophyta</taxon>
        <taxon>Magnoliopsida</taxon>
        <taxon>eudicotyledons</taxon>
        <taxon>Gunneridae</taxon>
        <taxon>Pentapetalae</taxon>
        <taxon>asterids</taxon>
        <taxon>campanulids</taxon>
        <taxon>Aquifoliales</taxon>
        <taxon>Aquifoliaceae</taxon>
        <taxon>Ilex</taxon>
    </lineage>
</organism>
<reference evidence="12 13" key="1">
    <citation type="submission" date="2024-02" db="EMBL/GenBank/DDBJ databases">
        <authorList>
            <person name="Vignale AGUSTIN F."/>
            <person name="Sosa J E."/>
            <person name="Modenutti C."/>
        </authorList>
    </citation>
    <scope>NUCLEOTIDE SEQUENCE [LARGE SCALE GENOMIC DNA]</scope>
</reference>
<proteinExistence type="inferred from homology"/>
<evidence type="ECO:0000256" key="9">
    <source>
        <dbReference type="ARBA" id="ARBA00038080"/>
    </source>
</evidence>
<dbReference type="PANTHER" id="PTHR32219:SF16">
    <property type="entry name" value="CORE-2_I-BRANCHING BETA-1,6-N-ACETYLGLUCOSAMINYLTRANSFERASE FAMILY PROTEIN"/>
    <property type="match status" value="1"/>
</dbReference>
<feature type="compositionally biased region" description="Basic and acidic residues" evidence="11">
    <location>
        <begin position="12"/>
        <end position="30"/>
    </location>
</feature>
<dbReference type="SUPFAM" id="SSF57997">
    <property type="entry name" value="Tropomyosin"/>
    <property type="match status" value="1"/>
</dbReference>
<dbReference type="AlphaFoldDB" id="A0ABC8TTA3"/>
<feature type="coiled-coil region" evidence="10">
    <location>
        <begin position="244"/>
        <end position="285"/>
    </location>
</feature>
<evidence type="ECO:0000256" key="8">
    <source>
        <dbReference type="ARBA" id="ARBA00023136"/>
    </source>
</evidence>
<keyword evidence="6" id="KW-1133">Transmembrane helix</keyword>
<name>A0ABC8TTA3_9AQUA</name>
<keyword evidence="5" id="KW-0256">Endoplasmic reticulum</keyword>
<dbReference type="PANTHER" id="PTHR32219">
    <property type="entry name" value="RNA-BINDING PROTEIN YLMH-RELATED"/>
    <property type="match status" value="1"/>
</dbReference>